<dbReference type="OrthoDB" id="2440309at2759"/>
<organism evidence="2 3">
    <name type="scientific">Dentiscutata erythropus</name>
    <dbReference type="NCBI Taxonomy" id="1348616"/>
    <lineage>
        <taxon>Eukaryota</taxon>
        <taxon>Fungi</taxon>
        <taxon>Fungi incertae sedis</taxon>
        <taxon>Mucoromycota</taxon>
        <taxon>Glomeromycotina</taxon>
        <taxon>Glomeromycetes</taxon>
        <taxon>Diversisporales</taxon>
        <taxon>Gigasporaceae</taxon>
        <taxon>Dentiscutata</taxon>
    </lineage>
</organism>
<evidence type="ECO:0000313" key="3">
    <source>
        <dbReference type="Proteomes" id="UP000789405"/>
    </source>
</evidence>
<evidence type="ECO:0000256" key="1">
    <source>
        <dbReference type="SAM" id="MobiDB-lite"/>
    </source>
</evidence>
<dbReference type="Proteomes" id="UP000789405">
    <property type="component" value="Unassembled WGS sequence"/>
</dbReference>
<feature type="region of interest" description="Disordered" evidence="1">
    <location>
        <begin position="145"/>
        <end position="169"/>
    </location>
</feature>
<dbReference type="EMBL" id="CAJVPY010001882">
    <property type="protein sequence ID" value="CAG8540285.1"/>
    <property type="molecule type" value="Genomic_DNA"/>
</dbReference>
<name>A0A9N9FJB2_9GLOM</name>
<evidence type="ECO:0000313" key="2">
    <source>
        <dbReference type="EMBL" id="CAG8540285.1"/>
    </source>
</evidence>
<dbReference type="AlphaFoldDB" id="A0A9N9FJB2"/>
<reference evidence="2" key="1">
    <citation type="submission" date="2021-06" db="EMBL/GenBank/DDBJ databases">
        <authorList>
            <person name="Kallberg Y."/>
            <person name="Tangrot J."/>
            <person name="Rosling A."/>
        </authorList>
    </citation>
    <scope>NUCLEOTIDE SEQUENCE</scope>
    <source>
        <strain evidence="2">MA453B</strain>
    </source>
</reference>
<accession>A0A9N9FJB2</accession>
<feature type="compositionally biased region" description="Low complexity" evidence="1">
    <location>
        <begin position="145"/>
        <end position="158"/>
    </location>
</feature>
<gene>
    <name evidence="2" type="ORF">DERYTH_LOCUS4770</name>
</gene>
<protein>
    <submittedName>
        <fullName evidence="2">21315_t:CDS:1</fullName>
    </submittedName>
</protein>
<proteinExistence type="predicted"/>
<comment type="caution">
    <text evidence="2">The sequence shown here is derived from an EMBL/GenBank/DDBJ whole genome shotgun (WGS) entry which is preliminary data.</text>
</comment>
<sequence length="413" mass="47761">MEVEVIDAKREREVAVKAVLESECTNYLYEYLILRKEQASFIENSQTEHAKYFAELTRQQNFNERAQLALNAFEKTLTSKSIRWFTFVMIRWFRQSLFPSSKQEHPLVCSCDNPLVLDELERKSPAVSRLWSEVAEKLTQFANKQKAANKQEAANEQEAANKQEASTKDMNLSHKRGIEVMINDEKNGSYKKWEVDNINVTNRFRQYQKAVLAKAQKWGLKYSSIYELLALASIMVLCWPCPYSNFTNQEWKKITTTNPYTLQESPLPPEISLSLREAASRRLINGDVFMNSSESELSRIVALTFNLYYGAPSKLSEEEHCDMFIYPIARSFRRNDKEYELKLNRANFKPLGYTPLQEKMDRLKVQLKARKSINQQLQRKGGPGEAVMFLSIGNSMESFFMDLKCDGYTAPGG</sequence>
<keyword evidence="3" id="KW-1185">Reference proteome</keyword>